<gene>
    <name evidence="1" type="ORF">GCM10010470_01990</name>
</gene>
<dbReference type="Proteomes" id="UP001500979">
    <property type="component" value="Unassembled WGS sequence"/>
</dbReference>
<protein>
    <submittedName>
        <fullName evidence="1">Uncharacterized protein</fullName>
    </submittedName>
</protein>
<name>A0ABN3V1U1_9PSEU</name>
<proteinExistence type="predicted"/>
<evidence type="ECO:0000313" key="2">
    <source>
        <dbReference type="Proteomes" id="UP001500979"/>
    </source>
</evidence>
<keyword evidence="2" id="KW-1185">Reference proteome</keyword>
<dbReference type="EMBL" id="BAAAUX010000001">
    <property type="protein sequence ID" value="GAA2773820.1"/>
    <property type="molecule type" value="Genomic_DNA"/>
</dbReference>
<comment type="caution">
    <text evidence="1">The sequence shown here is derived from an EMBL/GenBank/DDBJ whole genome shotgun (WGS) entry which is preliminary data.</text>
</comment>
<accession>A0ABN3V1U1</accession>
<organism evidence="1 2">
    <name type="scientific">Saccharopolyspora taberi</name>
    <dbReference type="NCBI Taxonomy" id="60895"/>
    <lineage>
        <taxon>Bacteria</taxon>
        <taxon>Bacillati</taxon>
        <taxon>Actinomycetota</taxon>
        <taxon>Actinomycetes</taxon>
        <taxon>Pseudonocardiales</taxon>
        <taxon>Pseudonocardiaceae</taxon>
        <taxon>Saccharopolyspora</taxon>
    </lineage>
</organism>
<reference evidence="1 2" key="1">
    <citation type="journal article" date="2019" name="Int. J. Syst. Evol. Microbiol.">
        <title>The Global Catalogue of Microorganisms (GCM) 10K type strain sequencing project: providing services to taxonomists for standard genome sequencing and annotation.</title>
        <authorList>
            <consortium name="The Broad Institute Genomics Platform"/>
            <consortium name="The Broad Institute Genome Sequencing Center for Infectious Disease"/>
            <person name="Wu L."/>
            <person name="Ma J."/>
        </authorList>
    </citation>
    <scope>NUCLEOTIDE SEQUENCE [LARGE SCALE GENOMIC DNA]</scope>
    <source>
        <strain evidence="1 2">JCM 9383</strain>
    </source>
</reference>
<sequence>MTKGSAEYVRRYYGVPAKQGMSVRVDGQSGRITGFRDAHLLVRFDGESRSTPCHPTWRVEYQSE</sequence>
<evidence type="ECO:0000313" key="1">
    <source>
        <dbReference type="EMBL" id="GAA2773820.1"/>
    </source>
</evidence>